<evidence type="ECO:0000313" key="12">
    <source>
        <dbReference type="EMBL" id="KAG8096183.1"/>
    </source>
</evidence>
<keyword evidence="4" id="KW-0479">Metal-binding</keyword>
<gene>
    <name evidence="12" type="ORF">GUJ93_ZPchr0013g34158</name>
</gene>
<protein>
    <recommendedName>
        <fullName evidence="11">Cytochrome b5 heme-binding domain-containing protein</fullName>
    </recommendedName>
</protein>
<dbReference type="AlphaFoldDB" id="A0A8J5WZ46"/>
<sequence>MVAQGIAEAVQAYTGLSAAAAVTILALMLATYLLVSSLFVAPDAASPAPAAASKPPQKRQEEEKEEPGAFVPYPESVQLGEITLQQLAAYDGKDPSKPILIAIRGQVYDISRGRLFYGPQGSYSLFAGRDATRALALMSFDPIDLTGDLEGLDPDELEVLQDWEDKFKERLITRKECLTPSLQHWNLDKGRGRPRAFFHSNSALPGLTPLRRKPLNRHVRRGPNLIIATGEPGGGHTFILTWRVPERPICPCLA</sequence>
<dbReference type="GO" id="GO:0005496">
    <property type="term" value="F:steroid binding"/>
    <property type="evidence" value="ECO:0007669"/>
    <property type="project" value="UniProtKB-KW"/>
</dbReference>
<keyword evidence="10" id="KW-1133">Transmembrane helix</keyword>
<dbReference type="InterPro" id="IPR050577">
    <property type="entry name" value="MAPR/NEUFC/NENF-like"/>
</dbReference>
<accession>A0A8J5WZ46</accession>
<reference evidence="12" key="1">
    <citation type="journal article" date="2021" name="bioRxiv">
        <title>Whole Genome Assembly and Annotation of Northern Wild Rice, Zizania palustris L., Supports a Whole Genome Duplication in the Zizania Genus.</title>
        <authorList>
            <person name="Haas M."/>
            <person name="Kono T."/>
            <person name="Macchietto M."/>
            <person name="Millas R."/>
            <person name="McGilp L."/>
            <person name="Shao M."/>
            <person name="Duquette J."/>
            <person name="Hirsch C.N."/>
            <person name="Kimball J."/>
        </authorList>
    </citation>
    <scope>NUCLEOTIDE SEQUENCE</scope>
    <source>
        <tissue evidence="12">Fresh leaf tissue</tissue>
    </source>
</reference>
<feature type="transmembrane region" description="Helical" evidence="10">
    <location>
        <begin position="12"/>
        <end position="35"/>
    </location>
</feature>
<dbReference type="PANTHER" id="PTHR10281:SF72">
    <property type="entry name" value="NEUDESIN"/>
    <property type="match status" value="1"/>
</dbReference>
<comment type="caution">
    <text evidence="12">The sequence shown here is derived from an EMBL/GenBank/DDBJ whole genome shotgun (WGS) entry which is preliminary data.</text>
</comment>
<keyword evidence="10" id="KW-0812">Transmembrane</keyword>
<keyword evidence="10" id="KW-0472">Membrane</keyword>
<evidence type="ECO:0000256" key="4">
    <source>
        <dbReference type="ARBA" id="ARBA00022723"/>
    </source>
</evidence>
<evidence type="ECO:0000256" key="7">
    <source>
        <dbReference type="ARBA" id="ARBA00023121"/>
    </source>
</evidence>
<dbReference type="GO" id="GO:0005783">
    <property type="term" value="C:endoplasmic reticulum"/>
    <property type="evidence" value="ECO:0007669"/>
    <property type="project" value="UniProtKB-SubCell"/>
</dbReference>
<dbReference type="FunFam" id="3.10.120.10:FF:000003">
    <property type="entry name" value="membrane-associated progesterone receptor component 1"/>
    <property type="match status" value="1"/>
</dbReference>
<dbReference type="Proteomes" id="UP000729402">
    <property type="component" value="Unassembled WGS sequence"/>
</dbReference>
<dbReference type="GO" id="GO:0016020">
    <property type="term" value="C:membrane"/>
    <property type="evidence" value="ECO:0007669"/>
    <property type="project" value="TreeGrafter"/>
</dbReference>
<dbReference type="InterPro" id="IPR001199">
    <property type="entry name" value="Cyt_B5-like_heme/steroid-bd"/>
</dbReference>
<comment type="similarity">
    <text evidence="8">Belongs to the cytochrome b5 family. MAPR subfamily.</text>
</comment>
<feature type="region of interest" description="Disordered" evidence="9">
    <location>
        <begin position="47"/>
        <end position="72"/>
    </location>
</feature>
<evidence type="ECO:0000256" key="9">
    <source>
        <dbReference type="SAM" id="MobiDB-lite"/>
    </source>
</evidence>
<organism evidence="12 13">
    <name type="scientific">Zizania palustris</name>
    <name type="common">Northern wild rice</name>
    <dbReference type="NCBI Taxonomy" id="103762"/>
    <lineage>
        <taxon>Eukaryota</taxon>
        <taxon>Viridiplantae</taxon>
        <taxon>Streptophyta</taxon>
        <taxon>Embryophyta</taxon>
        <taxon>Tracheophyta</taxon>
        <taxon>Spermatophyta</taxon>
        <taxon>Magnoliopsida</taxon>
        <taxon>Liliopsida</taxon>
        <taxon>Poales</taxon>
        <taxon>Poaceae</taxon>
        <taxon>BOP clade</taxon>
        <taxon>Oryzoideae</taxon>
        <taxon>Oryzeae</taxon>
        <taxon>Zizaniinae</taxon>
        <taxon>Zizania</taxon>
    </lineage>
</organism>
<comment type="subcellular location">
    <subcellularLocation>
        <location evidence="1">Endoplasmic reticulum</location>
    </subcellularLocation>
</comment>
<dbReference type="SMART" id="SM01117">
    <property type="entry name" value="Cyt-b5"/>
    <property type="match status" value="1"/>
</dbReference>
<proteinExistence type="inferred from homology"/>
<keyword evidence="3" id="KW-0754">Steroid-binding</keyword>
<evidence type="ECO:0000256" key="10">
    <source>
        <dbReference type="SAM" id="Phobius"/>
    </source>
</evidence>
<dbReference type="GO" id="GO:0046872">
    <property type="term" value="F:metal ion binding"/>
    <property type="evidence" value="ECO:0007669"/>
    <property type="project" value="UniProtKB-KW"/>
</dbReference>
<dbReference type="OrthoDB" id="547796at2759"/>
<name>A0A8J5WZ46_ZIZPA</name>
<evidence type="ECO:0000313" key="13">
    <source>
        <dbReference type="Proteomes" id="UP000729402"/>
    </source>
</evidence>
<dbReference type="Pfam" id="PF00173">
    <property type="entry name" value="Cyt-b5"/>
    <property type="match status" value="1"/>
</dbReference>
<feature type="domain" description="Cytochrome b5 heme-binding" evidence="11">
    <location>
        <begin position="82"/>
        <end position="179"/>
    </location>
</feature>
<keyword evidence="6" id="KW-0408">Iron</keyword>
<dbReference type="PANTHER" id="PTHR10281">
    <property type="entry name" value="MEMBRANE-ASSOCIATED PROGESTERONE RECEPTOR COMPONENT-RELATED"/>
    <property type="match status" value="1"/>
</dbReference>
<evidence type="ECO:0000256" key="5">
    <source>
        <dbReference type="ARBA" id="ARBA00022824"/>
    </source>
</evidence>
<evidence type="ECO:0000256" key="6">
    <source>
        <dbReference type="ARBA" id="ARBA00023004"/>
    </source>
</evidence>
<evidence type="ECO:0000256" key="2">
    <source>
        <dbReference type="ARBA" id="ARBA00022617"/>
    </source>
</evidence>
<reference evidence="12" key="2">
    <citation type="submission" date="2021-02" db="EMBL/GenBank/DDBJ databases">
        <authorList>
            <person name="Kimball J.A."/>
            <person name="Haas M.W."/>
            <person name="Macchietto M."/>
            <person name="Kono T."/>
            <person name="Duquette J."/>
            <person name="Shao M."/>
        </authorList>
    </citation>
    <scope>NUCLEOTIDE SEQUENCE</scope>
    <source>
        <tissue evidence="12">Fresh leaf tissue</tissue>
    </source>
</reference>
<evidence type="ECO:0000259" key="11">
    <source>
        <dbReference type="SMART" id="SM01117"/>
    </source>
</evidence>
<dbReference type="EMBL" id="JAAALK010000079">
    <property type="protein sequence ID" value="KAG8096183.1"/>
    <property type="molecule type" value="Genomic_DNA"/>
</dbReference>
<evidence type="ECO:0000256" key="8">
    <source>
        <dbReference type="ARBA" id="ARBA00038357"/>
    </source>
</evidence>
<evidence type="ECO:0000256" key="1">
    <source>
        <dbReference type="ARBA" id="ARBA00004240"/>
    </source>
</evidence>
<keyword evidence="7" id="KW-0446">Lipid-binding</keyword>
<keyword evidence="5" id="KW-0256">Endoplasmic reticulum</keyword>
<keyword evidence="13" id="KW-1185">Reference proteome</keyword>
<keyword evidence="2" id="KW-0349">Heme</keyword>
<evidence type="ECO:0000256" key="3">
    <source>
        <dbReference type="ARBA" id="ARBA00022665"/>
    </source>
</evidence>